<sequence>MNRHITCPTCGSSNITQRNWAKKLFGALGTAAGATGGFAGTIRGAQLGITMAAPTGPIGATAGGIAGAVLGGIAGSALGCELGSAVGKKIDQHMLDNWVCESCGNSFSDSAN</sequence>
<name>A0AA42PZL6_9BURK</name>
<organism evidence="1 2">
    <name type="scientific">Comamonas thiooxydans</name>
    <dbReference type="NCBI Taxonomy" id="363952"/>
    <lineage>
        <taxon>Bacteria</taxon>
        <taxon>Pseudomonadati</taxon>
        <taxon>Pseudomonadota</taxon>
        <taxon>Betaproteobacteria</taxon>
        <taxon>Burkholderiales</taxon>
        <taxon>Comamonadaceae</taxon>
        <taxon>Comamonas</taxon>
    </lineage>
</organism>
<comment type="caution">
    <text evidence="1">The sequence shown here is derived from an EMBL/GenBank/DDBJ whole genome shotgun (WGS) entry which is preliminary data.</text>
</comment>
<dbReference type="EMBL" id="JAOCEK010000006">
    <property type="protein sequence ID" value="MDH1334558.1"/>
    <property type="molecule type" value="Genomic_DNA"/>
</dbReference>
<protein>
    <recommendedName>
        <fullName evidence="3">Glycine zipper domain-containing protein</fullName>
    </recommendedName>
</protein>
<gene>
    <name evidence="1" type="ORF">N5D63_10430</name>
</gene>
<evidence type="ECO:0000313" key="2">
    <source>
        <dbReference type="Proteomes" id="UP001161065"/>
    </source>
</evidence>
<reference evidence="1" key="1">
    <citation type="submission" date="2022-09" db="EMBL/GenBank/DDBJ databases">
        <title>Intensive care unit water sources are persistently colonized with multi-drug resistant bacteria and are the site of extensive horizontal gene transfer of antibiotic resistance genes.</title>
        <authorList>
            <person name="Diorio-Toth L."/>
        </authorList>
    </citation>
    <scope>NUCLEOTIDE SEQUENCE</scope>
    <source>
        <strain evidence="1">GD03832</strain>
    </source>
</reference>
<evidence type="ECO:0000313" key="1">
    <source>
        <dbReference type="EMBL" id="MDH1334558.1"/>
    </source>
</evidence>
<dbReference type="Proteomes" id="UP001161065">
    <property type="component" value="Unassembled WGS sequence"/>
</dbReference>
<evidence type="ECO:0008006" key="3">
    <source>
        <dbReference type="Google" id="ProtNLM"/>
    </source>
</evidence>
<proteinExistence type="predicted"/>
<dbReference type="AlphaFoldDB" id="A0AA42PZL6"/>
<accession>A0AA42PZL6</accession>
<dbReference type="RefSeq" id="WP_280008138.1">
    <property type="nucleotide sequence ID" value="NZ_JAOCEK010000006.1"/>
</dbReference>